<sequence>MDKRRVKLRHIECFLAVAQLGSLQRAAESLSITQPAVSKTLSELEEVVGSELFERGRQGAALTAAGRRFAPYARGCLGSLHEGLADLGGLNANPPTVVRVGALPTVASVLLPPALRVFAQEWPTATLAVSTGRNSELLDALKAAELDFVIGRMAEPKAMAGMVFEHLFREPLTVVVRPGHPALAGPQALAGHPLLMPPAGTLIRQSADSLIASWGVMAQPGRVESLSVSLNLALTLGNDAVWFVPFSLVEDLLAQRRVVALPFAGPGTDEPVGLLRRTDVALGAAAGRLFEAVRASGLERERLRLARG</sequence>
<keyword evidence="3" id="KW-0238">DNA-binding</keyword>
<dbReference type="InterPro" id="IPR012787">
    <property type="entry name" value="TF_PcaQ"/>
</dbReference>
<dbReference type="NCBIfam" id="TIGR02424">
    <property type="entry name" value="TF_pcaQ"/>
    <property type="match status" value="1"/>
</dbReference>
<evidence type="ECO:0000256" key="1">
    <source>
        <dbReference type="ARBA" id="ARBA00009437"/>
    </source>
</evidence>
<feature type="domain" description="HTH lysR-type" evidence="5">
    <location>
        <begin position="6"/>
        <end position="63"/>
    </location>
</feature>
<dbReference type="SUPFAM" id="SSF53850">
    <property type="entry name" value="Periplasmic binding protein-like II"/>
    <property type="match status" value="1"/>
</dbReference>
<dbReference type="InterPro" id="IPR000847">
    <property type="entry name" value="LysR_HTH_N"/>
</dbReference>
<evidence type="ECO:0000256" key="2">
    <source>
        <dbReference type="ARBA" id="ARBA00023015"/>
    </source>
</evidence>
<dbReference type="GO" id="GO:0003677">
    <property type="term" value="F:DNA binding"/>
    <property type="evidence" value="ECO:0007669"/>
    <property type="project" value="UniProtKB-KW"/>
</dbReference>
<reference evidence="6 9" key="2">
    <citation type="submission" date="2016-07" db="EMBL/GenBank/DDBJ databases">
        <title>Complete genome sequences of Bordetella pseudohinzii.</title>
        <authorList>
            <person name="Spilker T."/>
            <person name="Darrah R."/>
            <person name="LiPuma J.J."/>
        </authorList>
    </citation>
    <scope>NUCLEOTIDE SEQUENCE [LARGE SCALE GENOMIC DNA]</scope>
    <source>
        <strain evidence="6 9">HI4681</strain>
    </source>
</reference>
<dbReference type="InterPro" id="IPR050950">
    <property type="entry name" value="HTH-type_LysR_regulators"/>
</dbReference>
<name>A0A0J6C8M3_9BORD</name>
<protein>
    <submittedName>
        <fullName evidence="7">Galactose-binding protein regulator</fullName>
    </submittedName>
    <submittedName>
        <fullName evidence="6">Pca operon transcription factor PcaQ</fullName>
    </submittedName>
</protein>
<dbReference type="InterPro" id="IPR036390">
    <property type="entry name" value="WH_DNA-bd_sf"/>
</dbReference>
<dbReference type="EMBL" id="CP016440">
    <property type="protein sequence ID" value="ANY17495.1"/>
    <property type="molecule type" value="Genomic_DNA"/>
</dbReference>
<evidence type="ECO:0000313" key="7">
    <source>
        <dbReference type="EMBL" id="CUI72459.1"/>
    </source>
</evidence>
<dbReference type="RefSeq" id="WP_043213240.1">
    <property type="nucleotide sequence ID" value="NZ_CAJGUQ010000179.1"/>
</dbReference>
<gene>
    <name evidence="7" type="primary">gbpR_2</name>
    <name evidence="6" type="ORF">BBN53_17405</name>
    <name evidence="7" type="ORF">ERS370011_01938</name>
</gene>
<accession>A0A0M9I835</accession>
<keyword evidence="4" id="KW-0804">Transcription</keyword>
<keyword evidence="2" id="KW-0805">Transcription regulation</keyword>
<dbReference type="PRINTS" id="PR00039">
    <property type="entry name" value="HTHLYSR"/>
</dbReference>
<evidence type="ECO:0000259" key="5">
    <source>
        <dbReference type="PROSITE" id="PS50931"/>
    </source>
</evidence>
<dbReference type="InterPro" id="IPR036388">
    <property type="entry name" value="WH-like_DNA-bd_sf"/>
</dbReference>
<dbReference type="GO" id="GO:0019619">
    <property type="term" value="P:3,4-dihydroxybenzoate catabolic process"/>
    <property type="evidence" value="ECO:0007669"/>
    <property type="project" value="InterPro"/>
</dbReference>
<dbReference type="OrthoDB" id="9814165at2"/>
<dbReference type="EMBL" id="CYTV01000004">
    <property type="protein sequence ID" value="CUI72459.1"/>
    <property type="molecule type" value="Genomic_DNA"/>
</dbReference>
<dbReference type="PANTHER" id="PTHR30419">
    <property type="entry name" value="HTH-TYPE TRANSCRIPTIONAL REGULATOR YBHD"/>
    <property type="match status" value="1"/>
</dbReference>
<dbReference type="FunFam" id="1.10.10.10:FF:000001">
    <property type="entry name" value="LysR family transcriptional regulator"/>
    <property type="match status" value="1"/>
</dbReference>
<dbReference type="Gene3D" id="1.10.10.10">
    <property type="entry name" value="Winged helix-like DNA-binding domain superfamily/Winged helix DNA-binding domain"/>
    <property type="match status" value="1"/>
</dbReference>
<dbReference type="SUPFAM" id="SSF46785">
    <property type="entry name" value="Winged helix' DNA-binding domain"/>
    <property type="match status" value="1"/>
</dbReference>
<dbReference type="GO" id="GO:0045893">
    <property type="term" value="P:positive regulation of DNA-templated transcription"/>
    <property type="evidence" value="ECO:0007669"/>
    <property type="project" value="InterPro"/>
</dbReference>
<dbReference type="Proteomes" id="UP000092950">
    <property type="component" value="Chromosome"/>
</dbReference>
<dbReference type="KEGG" id="bpdz:BBN53_17405"/>
<reference evidence="7 8" key="1">
    <citation type="submission" date="2015-09" db="EMBL/GenBank/DDBJ databases">
        <authorList>
            <person name="Jackson K.R."/>
            <person name="Lunt B.L."/>
            <person name="Fisher J.N.B."/>
            <person name="Gardner A.V."/>
            <person name="Bailey M.E."/>
            <person name="Deus L.M."/>
            <person name="Earl A.S."/>
            <person name="Gibby P.D."/>
            <person name="Hartmann K.A."/>
            <person name="Liu J.E."/>
            <person name="Manci A.M."/>
            <person name="Nielsen D.A."/>
            <person name="Solomon M.B."/>
            <person name="Breakwell D.P."/>
            <person name="Burnett S.H."/>
            <person name="Grose J.H."/>
        </authorList>
    </citation>
    <scope>NUCLEOTIDE SEQUENCE [LARGE SCALE GENOMIC DNA]</scope>
    <source>
        <strain evidence="7 8">2789STDY5608636</strain>
    </source>
</reference>
<accession>A0A0J6C8M3</accession>
<evidence type="ECO:0000256" key="4">
    <source>
        <dbReference type="ARBA" id="ARBA00023163"/>
    </source>
</evidence>
<evidence type="ECO:0000256" key="3">
    <source>
        <dbReference type="ARBA" id="ARBA00023125"/>
    </source>
</evidence>
<evidence type="ECO:0000313" key="9">
    <source>
        <dbReference type="Proteomes" id="UP000092950"/>
    </source>
</evidence>
<dbReference type="Gene3D" id="3.40.190.10">
    <property type="entry name" value="Periplasmic binding protein-like II"/>
    <property type="match status" value="2"/>
</dbReference>
<dbReference type="InterPro" id="IPR005119">
    <property type="entry name" value="LysR_subst-bd"/>
</dbReference>
<evidence type="ECO:0000313" key="8">
    <source>
        <dbReference type="Proteomes" id="UP000053096"/>
    </source>
</evidence>
<dbReference type="Proteomes" id="UP000053096">
    <property type="component" value="Unassembled WGS sequence"/>
</dbReference>
<proteinExistence type="inferred from homology"/>
<dbReference type="Pfam" id="PF00126">
    <property type="entry name" value="HTH_1"/>
    <property type="match status" value="1"/>
</dbReference>
<dbReference type="GO" id="GO:0005829">
    <property type="term" value="C:cytosol"/>
    <property type="evidence" value="ECO:0007669"/>
    <property type="project" value="TreeGrafter"/>
</dbReference>
<dbReference type="PROSITE" id="PS50931">
    <property type="entry name" value="HTH_LYSR"/>
    <property type="match status" value="1"/>
</dbReference>
<organism evidence="7 8">
    <name type="scientific">Bordetella pseudohinzii</name>
    <dbReference type="NCBI Taxonomy" id="1331258"/>
    <lineage>
        <taxon>Bacteria</taxon>
        <taxon>Pseudomonadati</taxon>
        <taxon>Pseudomonadota</taxon>
        <taxon>Betaproteobacteria</taxon>
        <taxon>Burkholderiales</taxon>
        <taxon>Alcaligenaceae</taxon>
        <taxon>Bordetella</taxon>
    </lineage>
</organism>
<dbReference type="AlphaFoldDB" id="A0A0J6C8M3"/>
<dbReference type="PANTHER" id="PTHR30419:SF8">
    <property type="entry name" value="NITROGEN ASSIMILATION TRANSCRIPTIONAL ACTIVATOR-RELATED"/>
    <property type="match status" value="1"/>
</dbReference>
<dbReference type="Pfam" id="PF03466">
    <property type="entry name" value="LysR_substrate"/>
    <property type="match status" value="1"/>
</dbReference>
<evidence type="ECO:0000313" key="6">
    <source>
        <dbReference type="EMBL" id="ANY17495.1"/>
    </source>
</evidence>
<comment type="similarity">
    <text evidence="1">Belongs to the LysR transcriptional regulatory family.</text>
</comment>
<keyword evidence="9" id="KW-1185">Reference proteome</keyword>
<dbReference type="GO" id="GO:0003700">
    <property type="term" value="F:DNA-binding transcription factor activity"/>
    <property type="evidence" value="ECO:0007669"/>
    <property type="project" value="InterPro"/>
</dbReference>